<dbReference type="RefSeq" id="WP_243408469.1">
    <property type="nucleotide sequence ID" value="NZ_MZGU01000004.1"/>
</dbReference>
<reference evidence="1 2" key="1">
    <citation type="submission" date="2017-03" db="EMBL/GenBank/DDBJ databases">
        <title>Genome sequence of Methanobrevibacter wosei.</title>
        <authorList>
            <person name="Poehlein A."/>
            <person name="Seedorf H."/>
            <person name="Daniel R."/>
        </authorList>
    </citation>
    <scope>NUCLEOTIDE SEQUENCE [LARGE SCALE GENOMIC DNA]</scope>
    <source>
        <strain evidence="1 2">DSM 11979</strain>
    </source>
</reference>
<dbReference type="AlphaFoldDB" id="A0A2U1S7U9"/>
<organism evidence="1 2">
    <name type="scientific">Methanobrevibacter woesei</name>
    <dbReference type="NCBI Taxonomy" id="190976"/>
    <lineage>
        <taxon>Archaea</taxon>
        <taxon>Methanobacteriati</taxon>
        <taxon>Methanobacteriota</taxon>
        <taxon>Methanomada group</taxon>
        <taxon>Methanobacteria</taxon>
        <taxon>Methanobacteriales</taxon>
        <taxon>Methanobacteriaceae</taxon>
        <taxon>Methanobrevibacter</taxon>
    </lineage>
</organism>
<evidence type="ECO:0000313" key="2">
    <source>
        <dbReference type="Proteomes" id="UP000245577"/>
    </source>
</evidence>
<name>A0A2U1S7U9_9EURY</name>
<sequence>MRKICPRCGSDRVEWVVPQMWSRWICYDCGYQGPIIEGDENLAKEIRDDFIKSLKESEEK</sequence>
<dbReference type="SUPFAM" id="SSF57783">
    <property type="entry name" value="Zinc beta-ribbon"/>
    <property type="match status" value="1"/>
</dbReference>
<comment type="caution">
    <text evidence="1">The sequence shown here is derived from an EMBL/GenBank/DDBJ whole genome shotgun (WGS) entry which is preliminary data.</text>
</comment>
<keyword evidence="2" id="KW-1185">Reference proteome</keyword>
<gene>
    <name evidence="1" type="ORF">MBBWO_10500</name>
</gene>
<dbReference type="Proteomes" id="UP000245577">
    <property type="component" value="Unassembled WGS sequence"/>
</dbReference>
<dbReference type="EMBL" id="MZGU01000004">
    <property type="protein sequence ID" value="PWB86196.1"/>
    <property type="molecule type" value="Genomic_DNA"/>
</dbReference>
<proteinExistence type="predicted"/>
<protein>
    <submittedName>
        <fullName evidence="1">Uncharacterized protein</fullName>
    </submittedName>
</protein>
<evidence type="ECO:0000313" key="1">
    <source>
        <dbReference type="EMBL" id="PWB86196.1"/>
    </source>
</evidence>
<accession>A0A2U1S7U9</accession>